<comment type="subcellular location">
    <subcellularLocation>
        <location evidence="1">Cell membrane</location>
        <topology evidence="1">Multi-pass membrane protein</topology>
    </subcellularLocation>
</comment>
<evidence type="ECO:0000256" key="1">
    <source>
        <dbReference type="ARBA" id="ARBA00004651"/>
    </source>
</evidence>
<evidence type="ECO:0000256" key="4">
    <source>
        <dbReference type="ARBA" id="ARBA00022989"/>
    </source>
</evidence>
<sequence>MEIFIYAFAITYTPGPVNITSLIAGLNNYTKQSIKFCLGVSIAMFITFIILGYLGELFITPKLLPYISLIGSCYILYLSIKILKNTISFDKSNLTIKLNFWSGLIMQFLNPKNITAVIPITTIMFPTSNIIGIKILIVSLCISLFGGGAPLAYSIIGSIIKNKITNHHYFSLFNKMMGILLFISGIFMFYDFYKYIVN</sequence>
<evidence type="ECO:0000256" key="2">
    <source>
        <dbReference type="ARBA" id="ARBA00022475"/>
    </source>
</evidence>
<feature type="transmembrane region" description="Helical" evidence="6">
    <location>
        <begin position="104"/>
        <end position="125"/>
    </location>
</feature>
<evidence type="ECO:0000256" key="6">
    <source>
        <dbReference type="SAM" id="Phobius"/>
    </source>
</evidence>
<keyword evidence="5 6" id="KW-0472">Membrane</keyword>
<dbReference type="KEGG" id="eaz:JHT90_02695"/>
<dbReference type="PANTHER" id="PTHR30086:SF20">
    <property type="entry name" value="ARGININE EXPORTER PROTEIN ARGO-RELATED"/>
    <property type="match status" value="1"/>
</dbReference>
<proteinExistence type="predicted"/>
<gene>
    <name evidence="7" type="ORF">JHT90_02695</name>
</gene>
<dbReference type="EMBL" id="CP067393">
    <property type="protein sequence ID" value="QQP86173.1"/>
    <property type="molecule type" value="Genomic_DNA"/>
</dbReference>
<keyword evidence="8" id="KW-1185">Reference proteome</keyword>
<feature type="transmembrane region" description="Helical" evidence="6">
    <location>
        <begin position="6"/>
        <end position="24"/>
    </location>
</feature>
<keyword evidence="2" id="KW-1003">Cell membrane</keyword>
<dbReference type="Pfam" id="PF01810">
    <property type="entry name" value="LysE"/>
    <property type="match status" value="1"/>
</dbReference>
<evidence type="ECO:0000256" key="5">
    <source>
        <dbReference type="ARBA" id="ARBA00023136"/>
    </source>
</evidence>
<evidence type="ECO:0000313" key="8">
    <source>
        <dbReference type="Proteomes" id="UP000595278"/>
    </source>
</evidence>
<feature type="transmembrane region" description="Helical" evidence="6">
    <location>
        <begin position="172"/>
        <end position="193"/>
    </location>
</feature>
<name>A0A974NGE5_9GAMM</name>
<dbReference type="GO" id="GO:0015171">
    <property type="term" value="F:amino acid transmembrane transporter activity"/>
    <property type="evidence" value="ECO:0007669"/>
    <property type="project" value="TreeGrafter"/>
</dbReference>
<evidence type="ECO:0000313" key="7">
    <source>
        <dbReference type="EMBL" id="QQP86173.1"/>
    </source>
</evidence>
<dbReference type="GO" id="GO:0005886">
    <property type="term" value="C:plasma membrane"/>
    <property type="evidence" value="ECO:0007669"/>
    <property type="project" value="UniProtKB-SubCell"/>
</dbReference>
<evidence type="ECO:0000256" key="3">
    <source>
        <dbReference type="ARBA" id="ARBA00022692"/>
    </source>
</evidence>
<protein>
    <submittedName>
        <fullName evidence="7">LysE family transporter</fullName>
    </submittedName>
</protein>
<feature type="transmembrane region" description="Helical" evidence="6">
    <location>
        <begin position="131"/>
        <end position="160"/>
    </location>
</feature>
<reference evidence="7 8" key="1">
    <citation type="submission" date="2021-01" db="EMBL/GenBank/DDBJ databases">
        <title>Entomomonas sp. F2A isolated from a house cricket (Acheta domesticus).</title>
        <authorList>
            <person name="Spergser J."/>
            <person name="Busse H.-J."/>
        </authorList>
    </citation>
    <scope>NUCLEOTIDE SEQUENCE [LARGE SCALE GENOMIC DNA]</scope>
    <source>
        <strain evidence="7 8">F2A</strain>
    </source>
</reference>
<organism evidence="7 8">
    <name type="scientific">Entomomonas asaccharolytica</name>
    <dbReference type="NCBI Taxonomy" id="2785331"/>
    <lineage>
        <taxon>Bacteria</taxon>
        <taxon>Pseudomonadati</taxon>
        <taxon>Pseudomonadota</taxon>
        <taxon>Gammaproteobacteria</taxon>
        <taxon>Pseudomonadales</taxon>
        <taxon>Pseudomonadaceae</taxon>
        <taxon>Entomomonas</taxon>
    </lineage>
</organism>
<dbReference type="Proteomes" id="UP000595278">
    <property type="component" value="Chromosome"/>
</dbReference>
<keyword evidence="4 6" id="KW-1133">Transmembrane helix</keyword>
<keyword evidence="3 6" id="KW-0812">Transmembrane</keyword>
<feature type="transmembrane region" description="Helical" evidence="6">
    <location>
        <begin position="66"/>
        <end position="83"/>
    </location>
</feature>
<feature type="transmembrane region" description="Helical" evidence="6">
    <location>
        <begin position="36"/>
        <end position="54"/>
    </location>
</feature>
<dbReference type="PANTHER" id="PTHR30086">
    <property type="entry name" value="ARGININE EXPORTER PROTEIN ARGO"/>
    <property type="match status" value="1"/>
</dbReference>
<dbReference type="InterPro" id="IPR001123">
    <property type="entry name" value="LeuE-type"/>
</dbReference>
<accession>A0A974NGE5</accession>
<dbReference type="RefSeq" id="WP_201093792.1">
    <property type="nucleotide sequence ID" value="NZ_CP067393.1"/>
</dbReference>
<dbReference type="AlphaFoldDB" id="A0A974NGE5"/>
<dbReference type="GO" id="GO:0033228">
    <property type="term" value="P:cysteine export across plasma membrane"/>
    <property type="evidence" value="ECO:0007669"/>
    <property type="project" value="TreeGrafter"/>
</dbReference>